<reference evidence="3 4" key="1">
    <citation type="journal article" date="2019" name="Sci. Rep.">
        <title>Orb-weaving spider Araneus ventricosus genome elucidates the spidroin gene catalogue.</title>
        <authorList>
            <person name="Kono N."/>
            <person name="Nakamura H."/>
            <person name="Ohtoshi R."/>
            <person name="Moran D.A.P."/>
            <person name="Shinohara A."/>
            <person name="Yoshida Y."/>
            <person name="Fujiwara M."/>
            <person name="Mori M."/>
            <person name="Tomita M."/>
            <person name="Arakawa K."/>
        </authorList>
    </citation>
    <scope>NUCLEOTIDE SEQUENCE [LARGE SCALE GENOMIC DNA]</scope>
</reference>
<evidence type="ECO:0000313" key="3">
    <source>
        <dbReference type="EMBL" id="GBL77206.1"/>
    </source>
</evidence>
<feature type="domain" description="Pre-C2HC" evidence="2">
    <location>
        <begin position="155"/>
        <end position="215"/>
    </location>
</feature>
<accession>A0A4Y2AD88</accession>
<dbReference type="EMBL" id="BGPR01080069">
    <property type="protein sequence ID" value="GBL77206.1"/>
    <property type="molecule type" value="Genomic_DNA"/>
</dbReference>
<dbReference type="AlphaFoldDB" id="A0A4Y2AD88"/>
<proteinExistence type="predicted"/>
<gene>
    <name evidence="3" type="ORF">AVEN_67763_1</name>
</gene>
<feature type="non-terminal residue" evidence="3">
    <location>
        <position position="1"/>
    </location>
</feature>
<dbReference type="InterPro" id="IPR006579">
    <property type="entry name" value="Pre_C2HC_dom"/>
</dbReference>
<organism evidence="3 4">
    <name type="scientific">Araneus ventricosus</name>
    <name type="common">Orbweaver spider</name>
    <name type="synonym">Epeira ventricosa</name>
    <dbReference type="NCBI Taxonomy" id="182803"/>
    <lineage>
        <taxon>Eukaryota</taxon>
        <taxon>Metazoa</taxon>
        <taxon>Ecdysozoa</taxon>
        <taxon>Arthropoda</taxon>
        <taxon>Chelicerata</taxon>
        <taxon>Arachnida</taxon>
        <taxon>Araneae</taxon>
        <taxon>Araneomorphae</taxon>
        <taxon>Entelegynae</taxon>
        <taxon>Araneoidea</taxon>
        <taxon>Araneidae</taxon>
        <taxon>Araneus</taxon>
    </lineage>
</organism>
<comment type="caution">
    <text evidence="3">The sequence shown here is derived from an EMBL/GenBank/DDBJ whole genome shotgun (WGS) entry which is preliminary data.</text>
</comment>
<dbReference type="OrthoDB" id="6473680at2759"/>
<feature type="compositionally biased region" description="Basic and acidic residues" evidence="1">
    <location>
        <begin position="1"/>
        <end position="28"/>
    </location>
</feature>
<feature type="compositionally biased region" description="Polar residues" evidence="1">
    <location>
        <begin position="30"/>
        <end position="44"/>
    </location>
</feature>
<protein>
    <recommendedName>
        <fullName evidence="2">Pre-C2HC domain-containing protein</fullName>
    </recommendedName>
</protein>
<name>A0A4Y2AD88_ARAVE</name>
<evidence type="ECO:0000313" key="4">
    <source>
        <dbReference type="Proteomes" id="UP000499080"/>
    </source>
</evidence>
<evidence type="ECO:0000256" key="1">
    <source>
        <dbReference type="SAM" id="MobiDB-lite"/>
    </source>
</evidence>
<sequence>VRINDQIRKAKNSDNREKEFISPQERKTARQFQETKSTNKPIKTRNSFDTLVNESENQDAISQNSVEPEHVPPIMLRYNNEYLKILEDIRKACGPTENKFANGLVKIFPETAQKHQEISNFCRTQGYDFHINPASKRPVKAVIKYLPPDHDPENIKSFLKNELKFPVERVIQLKKLRTRQLLPFFLVELQRTKKSEEIFKIKHINYLKVEVEHYRGRNIVNQFFKCNWYHHKAGECQSKARCLKCEGPHETNQCSITDKILNPKCINCGEMGHVASFRGCRSFPKLQTAQQNRSNSSNSQRRTFNTNAKRVRENFFYSSALNPQPRQEMAPRNFINENSQSLDPPSNTFKDMAEGLAELKKLMQEFPNLFSALKELRSATSPAEKLNILMKAFDNSGTSVSG</sequence>
<dbReference type="Pfam" id="PF07530">
    <property type="entry name" value="PRE_C2HC"/>
    <property type="match status" value="1"/>
</dbReference>
<evidence type="ECO:0000259" key="2">
    <source>
        <dbReference type="Pfam" id="PF07530"/>
    </source>
</evidence>
<feature type="region of interest" description="Disordered" evidence="1">
    <location>
        <begin position="1"/>
        <end position="44"/>
    </location>
</feature>
<keyword evidence="4" id="KW-1185">Reference proteome</keyword>
<dbReference type="Proteomes" id="UP000499080">
    <property type="component" value="Unassembled WGS sequence"/>
</dbReference>